<keyword evidence="6" id="KW-0963">Cytoplasm</keyword>
<evidence type="ECO:0000256" key="9">
    <source>
        <dbReference type="ARBA" id="ARBA00023315"/>
    </source>
</evidence>
<dbReference type="Proteomes" id="UP000887569">
    <property type="component" value="Unplaced"/>
</dbReference>
<comment type="catalytic activity">
    <reaction evidence="11">
        <text>N-terminal L-seryl-[histone H4] + acetyl-CoA = N-terminal N(alpha)-acetyl-L-seryl-[histone H4] + CoA + H(+)</text>
        <dbReference type="Rhea" id="RHEA:50596"/>
        <dbReference type="Rhea" id="RHEA-COMP:12740"/>
        <dbReference type="Rhea" id="RHEA-COMP:12743"/>
        <dbReference type="ChEBI" id="CHEBI:15378"/>
        <dbReference type="ChEBI" id="CHEBI:57287"/>
        <dbReference type="ChEBI" id="CHEBI:57288"/>
        <dbReference type="ChEBI" id="CHEBI:64738"/>
        <dbReference type="ChEBI" id="CHEBI:83690"/>
        <dbReference type="EC" id="2.3.1.257"/>
    </reaction>
</comment>
<dbReference type="Pfam" id="PF00583">
    <property type="entry name" value="Acetyltransf_1"/>
    <property type="match status" value="1"/>
</dbReference>
<evidence type="ECO:0000256" key="7">
    <source>
        <dbReference type="ARBA" id="ARBA00022679"/>
    </source>
</evidence>
<keyword evidence="7" id="KW-0808">Transferase</keyword>
<proteinExistence type="inferred from homology"/>
<evidence type="ECO:0000313" key="13">
    <source>
        <dbReference type="Proteomes" id="UP000887569"/>
    </source>
</evidence>
<dbReference type="PANTHER" id="PTHR20531">
    <property type="entry name" value="N-ALPHA-ACETYLTRANSFERASE 40"/>
    <property type="match status" value="1"/>
</dbReference>
<dbReference type="GO" id="GO:0005634">
    <property type="term" value="C:nucleus"/>
    <property type="evidence" value="ECO:0007669"/>
    <property type="project" value="UniProtKB-SubCell"/>
</dbReference>
<organism evidence="13 14">
    <name type="scientific">Parascaris univalens</name>
    <name type="common">Nematode worm</name>
    <dbReference type="NCBI Taxonomy" id="6257"/>
    <lineage>
        <taxon>Eukaryota</taxon>
        <taxon>Metazoa</taxon>
        <taxon>Ecdysozoa</taxon>
        <taxon>Nematoda</taxon>
        <taxon>Chromadorea</taxon>
        <taxon>Rhabditida</taxon>
        <taxon>Spirurina</taxon>
        <taxon>Ascaridomorpha</taxon>
        <taxon>Ascaridoidea</taxon>
        <taxon>Ascarididae</taxon>
        <taxon>Parascaris</taxon>
    </lineage>
</organism>
<dbReference type="EC" id="2.3.1.257" evidence="4"/>
<dbReference type="AlphaFoldDB" id="A0A915CAB2"/>
<dbReference type="GO" id="GO:1990189">
    <property type="term" value="F:protein N-terminal-serine acetyltransferase activity"/>
    <property type="evidence" value="ECO:0007669"/>
    <property type="project" value="UniProtKB-EC"/>
</dbReference>
<keyword evidence="13" id="KW-1185">Reference proteome</keyword>
<comment type="subcellular location">
    <subcellularLocation>
        <location evidence="2">Cytoplasm</location>
    </subcellularLocation>
    <subcellularLocation>
        <location evidence="1">Nucleus</location>
    </subcellularLocation>
</comment>
<dbReference type="CDD" id="cd04301">
    <property type="entry name" value="NAT_SF"/>
    <property type="match status" value="1"/>
</dbReference>
<accession>A0A915CAB2</accession>
<evidence type="ECO:0000256" key="10">
    <source>
        <dbReference type="ARBA" id="ARBA00047821"/>
    </source>
</evidence>
<feature type="domain" description="N-acetyltransferase" evidence="12">
    <location>
        <begin position="51"/>
        <end position="197"/>
    </location>
</feature>
<dbReference type="InterPro" id="IPR000182">
    <property type="entry name" value="GNAT_dom"/>
</dbReference>
<dbReference type="InterPro" id="IPR039949">
    <property type="entry name" value="NAA40"/>
</dbReference>
<evidence type="ECO:0000256" key="2">
    <source>
        <dbReference type="ARBA" id="ARBA00004496"/>
    </source>
</evidence>
<name>A0A915CAB2_PARUN</name>
<dbReference type="GO" id="GO:0010485">
    <property type="term" value="F:histone H4 acetyltransferase activity"/>
    <property type="evidence" value="ECO:0007669"/>
    <property type="project" value="InterPro"/>
</dbReference>
<protein>
    <recommendedName>
        <fullName evidence="5">N-alpha-acetyltransferase 40</fullName>
        <ecNumber evidence="4">2.3.1.257</ecNumber>
    </recommendedName>
</protein>
<sequence length="197" mass="22739">MARSDLKKRLVKKANKMLNPVETLKCPIPTQTLSGEPLSFSFLWGTHLDDTLFQWVFKLFVENMRSFYEMSLWGYDETSKKQELTATTSRYIIVRNMNDTPIAYCHYRFDMDHDSAVVYCFEIQVEEKYQSQGIGTIMISMLESLGQKTSMEKIMATVFAFNHKSLGFFHKVGFITDPTCPTADDQLDYLILSKSCA</sequence>
<dbReference type="InterPro" id="IPR016181">
    <property type="entry name" value="Acyl_CoA_acyltransferase"/>
</dbReference>
<comment type="catalytic activity">
    <reaction evidence="10">
        <text>N-terminal L-seryl-[histone H2A] + acetyl-CoA = N-terminal N(alpha)-acetyl-L-seryl-[histone H2A] + CoA + H(+)</text>
        <dbReference type="Rhea" id="RHEA:50600"/>
        <dbReference type="Rhea" id="RHEA-COMP:12742"/>
        <dbReference type="Rhea" id="RHEA-COMP:12744"/>
        <dbReference type="ChEBI" id="CHEBI:15378"/>
        <dbReference type="ChEBI" id="CHEBI:57287"/>
        <dbReference type="ChEBI" id="CHEBI:57288"/>
        <dbReference type="ChEBI" id="CHEBI:64738"/>
        <dbReference type="ChEBI" id="CHEBI:83690"/>
        <dbReference type="EC" id="2.3.1.257"/>
    </reaction>
</comment>
<reference evidence="14" key="1">
    <citation type="submission" date="2022-11" db="UniProtKB">
        <authorList>
            <consortium name="WormBaseParasite"/>
        </authorList>
    </citation>
    <scope>IDENTIFICATION</scope>
</reference>
<keyword evidence="9" id="KW-0012">Acyltransferase</keyword>
<evidence type="ECO:0000256" key="4">
    <source>
        <dbReference type="ARBA" id="ARBA00012950"/>
    </source>
</evidence>
<keyword evidence="8" id="KW-0539">Nucleus</keyword>
<dbReference type="GO" id="GO:0043998">
    <property type="term" value="F:histone H2A acetyltransferase activity"/>
    <property type="evidence" value="ECO:0007669"/>
    <property type="project" value="InterPro"/>
</dbReference>
<dbReference type="Gene3D" id="3.40.630.30">
    <property type="match status" value="1"/>
</dbReference>
<evidence type="ECO:0000256" key="6">
    <source>
        <dbReference type="ARBA" id="ARBA00022490"/>
    </source>
</evidence>
<evidence type="ECO:0000256" key="1">
    <source>
        <dbReference type="ARBA" id="ARBA00004123"/>
    </source>
</evidence>
<comment type="similarity">
    <text evidence="3">Belongs to the acetyltransferase family. NAA40 subfamily.</text>
</comment>
<evidence type="ECO:0000256" key="5">
    <source>
        <dbReference type="ARBA" id="ARBA00015043"/>
    </source>
</evidence>
<evidence type="ECO:0000313" key="14">
    <source>
        <dbReference type="WBParaSite" id="PgR104_g031_t01"/>
    </source>
</evidence>
<dbReference type="PANTHER" id="PTHR20531:SF1">
    <property type="entry name" value="N-ALPHA-ACETYLTRANSFERASE 40"/>
    <property type="match status" value="1"/>
</dbReference>
<dbReference type="WBParaSite" id="PgR104_g031_t01">
    <property type="protein sequence ID" value="PgR104_g031_t01"/>
    <property type="gene ID" value="PgR104_g031"/>
</dbReference>
<evidence type="ECO:0000256" key="11">
    <source>
        <dbReference type="ARBA" id="ARBA00049524"/>
    </source>
</evidence>
<evidence type="ECO:0000259" key="12">
    <source>
        <dbReference type="PROSITE" id="PS51186"/>
    </source>
</evidence>
<dbReference type="SUPFAM" id="SSF55729">
    <property type="entry name" value="Acyl-CoA N-acyltransferases (Nat)"/>
    <property type="match status" value="1"/>
</dbReference>
<dbReference type="GO" id="GO:0005737">
    <property type="term" value="C:cytoplasm"/>
    <property type="evidence" value="ECO:0007669"/>
    <property type="project" value="UniProtKB-SubCell"/>
</dbReference>
<evidence type="ECO:0000256" key="3">
    <source>
        <dbReference type="ARBA" id="ARBA00008870"/>
    </source>
</evidence>
<dbReference type="PROSITE" id="PS51186">
    <property type="entry name" value="GNAT"/>
    <property type="match status" value="1"/>
</dbReference>
<evidence type="ECO:0000256" key="8">
    <source>
        <dbReference type="ARBA" id="ARBA00023242"/>
    </source>
</evidence>